<reference evidence="1 2" key="1">
    <citation type="submission" date="2018-10" db="EMBL/GenBank/DDBJ databases">
        <title>Sequencing the genomes of 1000 actinobacteria strains.</title>
        <authorList>
            <person name="Klenk H.-P."/>
        </authorList>
    </citation>
    <scope>NUCLEOTIDE SEQUENCE [LARGE SCALE GENOMIC DNA]</scope>
    <source>
        <strain evidence="1 2">DSM 45175</strain>
    </source>
</reference>
<protein>
    <submittedName>
        <fullName evidence="1">SUKH-4 immunity protein of toxin-antitoxin system</fullName>
    </submittedName>
</protein>
<sequence>MAAAYADDPMNMDSGWLIDRARMESVYRAEDMVTLDDATLAAVTHEPTRAFLRDVGLPDRVGWFEAAQLFVDGDLQVGGEAWERVARRHPSCPFDMSAWLTLGGIGLDDAIVDTTTGVVYCIPEDGAPHLLNSGVDRLAFFLHALEVERPQYDLEADADVVDPEGAEARLLSLMRRADPAAMEYPESCWFSVLGNVRRLLSY</sequence>
<dbReference type="OrthoDB" id="4108903at2"/>
<dbReference type="AlphaFoldDB" id="A0A495JSG0"/>
<dbReference type="Proteomes" id="UP000277671">
    <property type="component" value="Unassembled WGS sequence"/>
</dbReference>
<organism evidence="1 2">
    <name type="scientific">Micromonospora pisi</name>
    <dbReference type="NCBI Taxonomy" id="589240"/>
    <lineage>
        <taxon>Bacteria</taxon>
        <taxon>Bacillati</taxon>
        <taxon>Actinomycetota</taxon>
        <taxon>Actinomycetes</taxon>
        <taxon>Micromonosporales</taxon>
        <taxon>Micromonosporaceae</taxon>
        <taxon>Micromonospora</taxon>
    </lineage>
</organism>
<dbReference type="EMBL" id="RBKT01000001">
    <property type="protein sequence ID" value="RKR91545.1"/>
    <property type="molecule type" value="Genomic_DNA"/>
</dbReference>
<gene>
    <name evidence="1" type="ORF">BDK92_5945</name>
</gene>
<name>A0A495JSG0_9ACTN</name>
<dbReference type="Pfam" id="PF14435">
    <property type="entry name" value="SUKH-4"/>
    <property type="match status" value="1"/>
</dbReference>
<keyword evidence="2" id="KW-1185">Reference proteome</keyword>
<evidence type="ECO:0000313" key="1">
    <source>
        <dbReference type="EMBL" id="RKR91545.1"/>
    </source>
</evidence>
<accession>A0A495JSG0</accession>
<comment type="caution">
    <text evidence="1">The sequence shown here is derived from an EMBL/GenBank/DDBJ whole genome shotgun (WGS) entry which is preliminary data.</text>
</comment>
<evidence type="ECO:0000313" key="2">
    <source>
        <dbReference type="Proteomes" id="UP000277671"/>
    </source>
</evidence>
<proteinExistence type="predicted"/>
<dbReference type="InterPro" id="IPR025851">
    <property type="entry name" value="SUKH-4"/>
</dbReference>